<dbReference type="RefSeq" id="WP_268855584.1">
    <property type="nucleotide sequence ID" value="NZ_CP095328.1"/>
</dbReference>
<sequence>MKPAILLLLSLPFCTQAAERELWLVELEHNDGLRLQFQGAELELGSARLEGIRQISDLRPGMRLAIWSRDGVAEQIALVPPRQPDGWRRAQAPLIAQGAGTLSMAGLGEVAFDHHTRWLNGGPGDLQPGRELVLTRDEAGSLQEILVVNPEDEITE</sequence>
<name>A0AAU6T7L7_9GAMM</name>
<dbReference type="AlphaFoldDB" id="A0AAU6T7L7"/>
<protein>
    <submittedName>
        <fullName evidence="1">Uncharacterized protein</fullName>
    </submittedName>
</protein>
<organism evidence="1">
    <name type="scientific">Aeromonas sp. 19NY04SH05-1</name>
    <dbReference type="NCBI Taxonomy" id="2920537"/>
    <lineage>
        <taxon>Bacteria</taxon>
        <taxon>Pseudomonadati</taxon>
        <taxon>Pseudomonadota</taxon>
        <taxon>Gammaproteobacteria</taxon>
        <taxon>Aeromonadales</taxon>
        <taxon>Aeromonadaceae</taxon>
        <taxon>Aeromonas</taxon>
    </lineage>
</organism>
<gene>
    <name evidence="1" type="ORF">MRK42_19075</name>
</gene>
<evidence type="ECO:0000313" key="1">
    <source>
        <dbReference type="EMBL" id="XAG41049.1"/>
    </source>
</evidence>
<proteinExistence type="predicted"/>
<dbReference type="EMBL" id="CP095328">
    <property type="protein sequence ID" value="XAG41049.1"/>
    <property type="molecule type" value="Genomic_DNA"/>
</dbReference>
<reference evidence="1" key="1">
    <citation type="submission" date="2022-03" db="EMBL/GenBank/DDBJ databases">
        <title>Sea Food Isolates.</title>
        <authorList>
            <person name="Li C."/>
        </authorList>
    </citation>
    <scope>NUCLEOTIDE SEQUENCE</scope>
    <source>
        <strain evidence="1">19NY04SH05-1</strain>
    </source>
</reference>
<accession>A0AAU6T7L7</accession>